<sequence>MGAITREKGVLKLVHPGRYVEMLTQPITAAEVMRRNPRHSVTRPDVFEFPYIVVKPEAVLVPGKVFFIVPNRTIYHLLKAKKWYCSSQQPSSSSSSRQMQPNHHVNQKHHSSIESNAGNTPKHNLGLKPQFRNMSWDEPRDQDYYYYYENKHKKQSPLQYFPQPQMIEKYKRSPTKFRQIKLEDSITEFRHTYYTSNQISVKLPKTENPDPLSECGTSRQVTMLKPCLRKADSNRKFLHLRVTFNLSINDAKQQRRHSVCPPEFVDYPNL</sequence>
<feature type="region of interest" description="Disordered" evidence="1">
    <location>
        <begin position="89"/>
        <end position="134"/>
    </location>
</feature>
<dbReference type="InParanoid" id="A0A7N2MN09"/>
<dbReference type="InterPro" id="IPR025322">
    <property type="entry name" value="PADRE_dom"/>
</dbReference>
<dbReference type="EnsemblPlants" id="QL09p054524:mrna">
    <property type="protein sequence ID" value="QL09p054524:mrna:CDS:1"/>
    <property type="gene ID" value="QL09p054524"/>
</dbReference>
<dbReference type="EMBL" id="LRBV02000009">
    <property type="status" value="NOT_ANNOTATED_CDS"/>
    <property type="molecule type" value="Genomic_DNA"/>
</dbReference>
<protein>
    <submittedName>
        <fullName evidence="2">Uncharacterized protein</fullName>
    </submittedName>
</protein>
<evidence type="ECO:0000313" key="3">
    <source>
        <dbReference type="Proteomes" id="UP000594261"/>
    </source>
</evidence>
<accession>A0A7N2MN09</accession>
<reference evidence="2" key="2">
    <citation type="submission" date="2021-01" db="UniProtKB">
        <authorList>
            <consortium name="EnsemblPlants"/>
        </authorList>
    </citation>
    <scope>IDENTIFICATION</scope>
</reference>
<evidence type="ECO:0000256" key="1">
    <source>
        <dbReference type="SAM" id="MobiDB-lite"/>
    </source>
</evidence>
<dbReference type="AlphaFoldDB" id="A0A7N2MN09"/>
<organism evidence="2 3">
    <name type="scientific">Quercus lobata</name>
    <name type="common">Valley oak</name>
    <dbReference type="NCBI Taxonomy" id="97700"/>
    <lineage>
        <taxon>Eukaryota</taxon>
        <taxon>Viridiplantae</taxon>
        <taxon>Streptophyta</taxon>
        <taxon>Embryophyta</taxon>
        <taxon>Tracheophyta</taxon>
        <taxon>Spermatophyta</taxon>
        <taxon>Magnoliopsida</taxon>
        <taxon>eudicotyledons</taxon>
        <taxon>Gunneridae</taxon>
        <taxon>Pentapetalae</taxon>
        <taxon>rosids</taxon>
        <taxon>fabids</taxon>
        <taxon>Fagales</taxon>
        <taxon>Fagaceae</taxon>
        <taxon>Quercus</taxon>
    </lineage>
</organism>
<dbReference type="OMA" id="VPNRTIY"/>
<reference evidence="2 3" key="1">
    <citation type="journal article" date="2016" name="G3 (Bethesda)">
        <title>First Draft Assembly and Annotation of the Genome of a California Endemic Oak Quercus lobata Nee (Fagaceae).</title>
        <authorList>
            <person name="Sork V.L."/>
            <person name="Fitz-Gibbon S.T."/>
            <person name="Puiu D."/>
            <person name="Crepeau M."/>
            <person name="Gugger P.F."/>
            <person name="Sherman R."/>
            <person name="Stevens K."/>
            <person name="Langley C.H."/>
            <person name="Pellegrini M."/>
            <person name="Salzberg S.L."/>
        </authorList>
    </citation>
    <scope>NUCLEOTIDE SEQUENCE [LARGE SCALE GENOMIC DNA]</scope>
    <source>
        <strain evidence="2 3">cv. SW786</strain>
    </source>
</reference>
<dbReference type="PANTHER" id="PTHR33052">
    <property type="entry name" value="DUF4228 DOMAIN PROTEIN-RELATED"/>
    <property type="match status" value="1"/>
</dbReference>
<keyword evidence="3" id="KW-1185">Reference proteome</keyword>
<dbReference type="Pfam" id="PF14009">
    <property type="entry name" value="PADRE"/>
    <property type="match status" value="1"/>
</dbReference>
<feature type="compositionally biased region" description="Low complexity" evidence="1">
    <location>
        <begin position="89"/>
        <end position="100"/>
    </location>
</feature>
<feature type="compositionally biased region" description="Polar residues" evidence="1">
    <location>
        <begin position="113"/>
        <end position="122"/>
    </location>
</feature>
<proteinExistence type="predicted"/>
<evidence type="ECO:0000313" key="2">
    <source>
        <dbReference type="EnsemblPlants" id="QL09p054524:mrna:CDS:1"/>
    </source>
</evidence>
<name>A0A7N2MN09_QUELO</name>
<dbReference type="Proteomes" id="UP000594261">
    <property type="component" value="Chromosome 9"/>
</dbReference>
<dbReference type="Gramene" id="QL09p054524:mrna">
    <property type="protein sequence ID" value="QL09p054524:mrna:CDS:1"/>
    <property type="gene ID" value="QL09p054524"/>
</dbReference>